<evidence type="ECO:0000256" key="11">
    <source>
        <dbReference type="RuleBase" id="RU003357"/>
    </source>
</evidence>
<evidence type="ECO:0000256" key="7">
    <source>
        <dbReference type="ARBA" id="ARBA00023136"/>
    </source>
</evidence>
<dbReference type="Proteomes" id="UP001597369">
    <property type="component" value="Unassembled WGS sequence"/>
</dbReference>
<evidence type="ECO:0000256" key="2">
    <source>
        <dbReference type="ARBA" id="ARBA00022448"/>
    </source>
</evidence>
<dbReference type="EMBL" id="JBHUHV010000042">
    <property type="protein sequence ID" value="MFD2068044.1"/>
    <property type="molecule type" value="Genomic_DNA"/>
</dbReference>
<name>A0ABW4WZG3_9BACT</name>
<keyword evidence="5 12" id="KW-0732">Signal</keyword>
<evidence type="ECO:0000256" key="5">
    <source>
        <dbReference type="ARBA" id="ARBA00022729"/>
    </source>
</evidence>
<reference evidence="16" key="1">
    <citation type="journal article" date="2019" name="Int. J. Syst. Evol. Microbiol.">
        <title>The Global Catalogue of Microorganisms (GCM) 10K type strain sequencing project: providing services to taxonomists for standard genome sequencing and annotation.</title>
        <authorList>
            <consortium name="The Broad Institute Genomics Platform"/>
            <consortium name="The Broad Institute Genome Sequencing Center for Infectious Disease"/>
            <person name="Wu L."/>
            <person name="Ma J."/>
        </authorList>
    </citation>
    <scope>NUCLEOTIDE SEQUENCE [LARGE SCALE GENOMIC DNA]</scope>
    <source>
        <strain evidence="16">JCM 16545</strain>
    </source>
</reference>
<organism evidence="15 16">
    <name type="scientific">Pontibacter silvestris</name>
    <dbReference type="NCBI Taxonomy" id="2305183"/>
    <lineage>
        <taxon>Bacteria</taxon>
        <taxon>Pseudomonadati</taxon>
        <taxon>Bacteroidota</taxon>
        <taxon>Cytophagia</taxon>
        <taxon>Cytophagales</taxon>
        <taxon>Hymenobacteraceae</taxon>
        <taxon>Pontibacter</taxon>
    </lineage>
</organism>
<comment type="caution">
    <text evidence="15">The sequence shown here is derived from an EMBL/GenBank/DDBJ whole genome shotgun (WGS) entry which is preliminary data.</text>
</comment>
<keyword evidence="2 10" id="KW-0813">Transport</keyword>
<dbReference type="InterPro" id="IPR036942">
    <property type="entry name" value="Beta-barrel_TonB_sf"/>
</dbReference>
<evidence type="ECO:0000256" key="10">
    <source>
        <dbReference type="PROSITE-ProRule" id="PRU01360"/>
    </source>
</evidence>
<evidence type="ECO:0000259" key="13">
    <source>
        <dbReference type="Pfam" id="PF00593"/>
    </source>
</evidence>
<keyword evidence="6 11" id="KW-0798">TonB box</keyword>
<evidence type="ECO:0000256" key="4">
    <source>
        <dbReference type="ARBA" id="ARBA00022692"/>
    </source>
</evidence>
<feature type="chain" id="PRO_5045536880" evidence="12">
    <location>
        <begin position="22"/>
        <end position="733"/>
    </location>
</feature>
<evidence type="ECO:0000256" key="3">
    <source>
        <dbReference type="ARBA" id="ARBA00022452"/>
    </source>
</evidence>
<accession>A0ABW4WZG3</accession>
<keyword evidence="8 15" id="KW-0675">Receptor</keyword>
<keyword evidence="4 10" id="KW-0812">Transmembrane</keyword>
<dbReference type="Gene3D" id="2.170.130.10">
    <property type="entry name" value="TonB-dependent receptor, plug domain"/>
    <property type="match status" value="1"/>
</dbReference>
<dbReference type="RefSeq" id="WP_229962366.1">
    <property type="nucleotide sequence ID" value="NZ_JAJJWI010000022.1"/>
</dbReference>
<feature type="domain" description="TonB-dependent receptor-like beta-barrel" evidence="13">
    <location>
        <begin position="209"/>
        <end position="707"/>
    </location>
</feature>
<dbReference type="InterPro" id="IPR000531">
    <property type="entry name" value="Beta-barrel_TonB"/>
</dbReference>
<evidence type="ECO:0000313" key="16">
    <source>
        <dbReference type="Proteomes" id="UP001597369"/>
    </source>
</evidence>
<evidence type="ECO:0000256" key="1">
    <source>
        <dbReference type="ARBA" id="ARBA00004571"/>
    </source>
</evidence>
<evidence type="ECO:0000259" key="14">
    <source>
        <dbReference type="Pfam" id="PF07715"/>
    </source>
</evidence>
<feature type="domain" description="TonB-dependent receptor plug" evidence="14">
    <location>
        <begin position="48"/>
        <end position="153"/>
    </location>
</feature>
<dbReference type="PANTHER" id="PTHR30069">
    <property type="entry name" value="TONB-DEPENDENT OUTER MEMBRANE RECEPTOR"/>
    <property type="match status" value="1"/>
</dbReference>
<dbReference type="InterPro" id="IPR037066">
    <property type="entry name" value="Plug_dom_sf"/>
</dbReference>
<protein>
    <submittedName>
        <fullName evidence="15">TonB-dependent receptor</fullName>
    </submittedName>
</protein>
<sequence length="733" mass="81231">MKPRLHYLSLLLAVTAAPAFAQQQPIDSVRTLHISEVVVTATRSETDKSKTPQSINVISQKDIQLTGAQEFTDLIKKNSSVNVIQYPGLSAGVSIRGFRPQFSGLNQRTLLLVDGRPAGTTNLATINPSNIDRIEVLKGPASALYGSQAMGGVVNIITKKSQGSVKTSLFAEYGSFETLKLGGATGGNITEKLDFDLSFLSFDRSKNYKLGDGNLFRDWLDADKARKKYANEDPAYVDVDDTRGDGERRDYTRLSYNTGSLRLGYQLNDNWRVDLKGERFLANNVETASDIDAGNSQPGRKDIDRYNSELSIAGNVAGHQLLLRGYAAEETSDTYNLYTQDWTTGETSPIASYRSYRSSSEWKGLQLKDVYEIGRHTITAGIDYTNATAKSRSFSVDGNDVAPYNPNYSLISTGIYVQGQLSFLKERLIITPGARYDFITFDIKNTPLLTKYVPGKETNPFFSPSLGVQFQFTEPLTVHATAGRAFVTPDAYNVAGYSVASSANGASVTYGNPNLENENSITWDAGLRFQKLESGFSADVTYFSTHIKDRITKTSPVAAANGETVNGQPIISSITYTNANKADIRGLEIELGYDFGALSDYQYSLRLFANNAYNFTAEEVTINADGSETKKDIYNVADLVSSYGLEYNNLKGLNLRLNGRYVGYRKDTDFNDPAYPEIKYPPFMVMDFSASYTYAKRHSLTLFVKNLTDENYYEKRGFNLLGRNYALRYGINF</sequence>
<dbReference type="Gene3D" id="2.40.170.20">
    <property type="entry name" value="TonB-dependent receptor, beta-barrel domain"/>
    <property type="match status" value="1"/>
</dbReference>
<feature type="signal peptide" evidence="12">
    <location>
        <begin position="1"/>
        <end position="21"/>
    </location>
</feature>
<evidence type="ECO:0000313" key="15">
    <source>
        <dbReference type="EMBL" id="MFD2068044.1"/>
    </source>
</evidence>
<dbReference type="InterPro" id="IPR039426">
    <property type="entry name" value="TonB-dep_rcpt-like"/>
</dbReference>
<evidence type="ECO:0000256" key="8">
    <source>
        <dbReference type="ARBA" id="ARBA00023170"/>
    </source>
</evidence>
<evidence type="ECO:0000256" key="9">
    <source>
        <dbReference type="ARBA" id="ARBA00023237"/>
    </source>
</evidence>
<dbReference type="SUPFAM" id="SSF56935">
    <property type="entry name" value="Porins"/>
    <property type="match status" value="1"/>
</dbReference>
<dbReference type="CDD" id="cd01347">
    <property type="entry name" value="ligand_gated_channel"/>
    <property type="match status" value="1"/>
</dbReference>
<dbReference type="Pfam" id="PF07715">
    <property type="entry name" value="Plug"/>
    <property type="match status" value="1"/>
</dbReference>
<evidence type="ECO:0000256" key="6">
    <source>
        <dbReference type="ARBA" id="ARBA00023077"/>
    </source>
</evidence>
<comment type="subcellular location">
    <subcellularLocation>
        <location evidence="1 10">Cell outer membrane</location>
        <topology evidence="1 10">Multi-pass membrane protein</topology>
    </subcellularLocation>
</comment>
<dbReference type="InterPro" id="IPR012910">
    <property type="entry name" value="Plug_dom"/>
</dbReference>
<dbReference type="PANTHER" id="PTHR30069:SF29">
    <property type="entry name" value="HEMOGLOBIN AND HEMOGLOBIN-HAPTOGLOBIN-BINDING PROTEIN 1-RELATED"/>
    <property type="match status" value="1"/>
</dbReference>
<evidence type="ECO:0000256" key="12">
    <source>
        <dbReference type="SAM" id="SignalP"/>
    </source>
</evidence>
<dbReference type="PROSITE" id="PS52016">
    <property type="entry name" value="TONB_DEPENDENT_REC_3"/>
    <property type="match status" value="1"/>
</dbReference>
<keyword evidence="3 10" id="KW-1134">Transmembrane beta strand</keyword>
<keyword evidence="16" id="KW-1185">Reference proteome</keyword>
<gene>
    <name evidence="15" type="ORF">ACFSKU_14200</name>
</gene>
<keyword evidence="9 10" id="KW-0998">Cell outer membrane</keyword>
<comment type="similarity">
    <text evidence="10 11">Belongs to the TonB-dependent receptor family.</text>
</comment>
<dbReference type="Pfam" id="PF00593">
    <property type="entry name" value="TonB_dep_Rec_b-barrel"/>
    <property type="match status" value="1"/>
</dbReference>
<keyword evidence="7 10" id="KW-0472">Membrane</keyword>
<proteinExistence type="inferred from homology"/>